<dbReference type="KEGG" id="yrh:AABB31_15455"/>
<keyword evidence="5 6" id="KW-0472">Membrane</keyword>
<dbReference type="EMBL" id="CP151767">
    <property type="protein sequence ID" value="WZU66442.1"/>
    <property type="molecule type" value="Genomic_DNA"/>
</dbReference>
<dbReference type="PANTHER" id="PTHR48231:SF1">
    <property type="entry name" value="OS08G0187900 PROTEIN"/>
    <property type="match status" value="1"/>
</dbReference>
<reference evidence="8" key="1">
    <citation type="submission" date="2024-08" db="EMBL/GenBank/DDBJ databases">
        <title>Phylogenomic analyses of a clade within the roseobacter group suggest taxonomic reassignments of species of the genera Aestuariivita, Citreicella, Loktanella, Nautella, Pelagibaca, Ruegeria, Thalassobius, Thiobacimonas and Tropicibacter, and the proposal o.</title>
        <authorList>
            <person name="Jeon C.O."/>
        </authorList>
    </citation>
    <scope>NUCLEOTIDE SEQUENCE</scope>
    <source>
        <strain evidence="8">SS1-5</strain>
    </source>
</reference>
<keyword evidence="9" id="KW-1185">Reference proteome</keyword>
<evidence type="ECO:0000313" key="8">
    <source>
        <dbReference type="EMBL" id="WZU66442.1"/>
    </source>
</evidence>
<dbReference type="AlphaFoldDB" id="A0AAN0MBN9"/>
<feature type="transmembrane region" description="Helical" evidence="6">
    <location>
        <begin position="71"/>
        <end position="104"/>
    </location>
</feature>
<keyword evidence="4 6" id="KW-1133">Transmembrane helix</keyword>
<name>A0AAN0MBN9_9RHOB</name>
<protein>
    <submittedName>
        <fullName evidence="8">Fatty acid desaturase CarF family protein</fullName>
    </submittedName>
</protein>
<evidence type="ECO:0000259" key="7">
    <source>
        <dbReference type="Pfam" id="PF10520"/>
    </source>
</evidence>
<organism evidence="8 9">
    <name type="scientific">Yoonia rhodophyticola</name>
    <dbReference type="NCBI Taxonomy" id="3137370"/>
    <lineage>
        <taxon>Bacteria</taxon>
        <taxon>Pseudomonadati</taxon>
        <taxon>Pseudomonadota</taxon>
        <taxon>Alphaproteobacteria</taxon>
        <taxon>Rhodobacterales</taxon>
        <taxon>Paracoccaceae</taxon>
        <taxon>Yoonia</taxon>
    </lineage>
</organism>
<evidence type="ECO:0000256" key="1">
    <source>
        <dbReference type="ARBA" id="ARBA00004141"/>
    </source>
</evidence>
<dbReference type="RefSeq" id="WP_342075765.1">
    <property type="nucleotide sequence ID" value="NZ_CP151767.2"/>
</dbReference>
<comment type="similarity">
    <text evidence="2">Belongs to the fatty acid desaturase CarF family.</text>
</comment>
<dbReference type="InterPro" id="IPR019547">
    <property type="entry name" value="Lipid_desat"/>
</dbReference>
<evidence type="ECO:0000256" key="3">
    <source>
        <dbReference type="ARBA" id="ARBA00022692"/>
    </source>
</evidence>
<evidence type="ECO:0000313" key="9">
    <source>
        <dbReference type="Proteomes" id="UP001470809"/>
    </source>
</evidence>
<comment type="subcellular location">
    <subcellularLocation>
        <location evidence="1">Membrane</location>
        <topology evidence="1">Multi-pass membrane protein</topology>
    </subcellularLocation>
</comment>
<feature type="transmembrane region" description="Helical" evidence="6">
    <location>
        <begin position="7"/>
        <end position="31"/>
    </location>
</feature>
<accession>A0AAN0MBN9</accession>
<evidence type="ECO:0000256" key="4">
    <source>
        <dbReference type="ARBA" id="ARBA00022989"/>
    </source>
</evidence>
<dbReference type="Pfam" id="PF10520">
    <property type="entry name" value="Lipid_desat"/>
    <property type="match status" value="1"/>
</dbReference>
<proteinExistence type="inferred from homology"/>
<dbReference type="Proteomes" id="UP001470809">
    <property type="component" value="Chromosome"/>
</dbReference>
<keyword evidence="3 6" id="KW-0812">Transmembrane</keyword>
<dbReference type="GO" id="GO:0016020">
    <property type="term" value="C:membrane"/>
    <property type="evidence" value="ECO:0007669"/>
    <property type="project" value="UniProtKB-SubCell"/>
</dbReference>
<dbReference type="PANTHER" id="PTHR48231">
    <property type="entry name" value="TMEM189_B_DMAIN DOMAIN-CONTAINING PROTEIN"/>
    <property type="match status" value="1"/>
</dbReference>
<evidence type="ECO:0000256" key="2">
    <source>
        <dbReference type="ARBA" id="ARBA00007620"/>
    </source>
</evidence>
<sequence length="191" mass="22205">MELFGEALWILMSILIGLWLADFATGCFHWLVDNYGHPEWPIIGPHYIAPSHLHHDEDMFVFELSNIVTHLYIWTAVVCVGLFFWAIDLMSLTIASACLFGFLTNVIHRWSHTRPEENTSAVKALQRIGLFQSTHHHTFHHNPGSDSHYCLLTDHVNPLLETIGFWKRLETVFLRLGLRRHWWEPVKSPAE</sequence>
<gene>
    <name evidence="8" type="ORF">AABB31_15455</name>
</gene>
<feature type="domain" description="Lipid desaturase" evidence="7">
    <location>
        <begin position="19"/>
        <end position="174"/>
    </location>
</feature>
<evidence type="ECO:0000256" key="5">
    <source>
        <dbReference type="ARBA" id="ARBA00023136"/>
    </source>
</evidence>
<evidence type="ECO:0000256" key="6">
    <source>
        <dbReference type="SAM" id="Phobius"/>
    </source>
</evidence>